<dbReference type="InParanoid" id="A0A3Q1H948"/>
<reference evidence="2" key="2">
    <citation type="submission" date="2025-08" db="UniProtKB">
        <authorList>
            <consortium name="Ensembl"/>
        </authorList>
    </citation>
    <scope>IDENTIFICATION</scope>
</reference>
<accession>A0A3Q1H948</accession>
<dbReference type="Proteomes" id="UP000265040">
    <property type="component" value="Chromosome 1"/>
</dbReference>
<feature type="compositionally biased region" description="Low complexity" evidence="1">
    <location>
        <begin position="12"/>
        <end position="25"/>
    </location>
</feature>
<reference evidence="2" key="1">
    <citation type="submission" date="2021-04" db="EMBL/GenBank/DDBJ databases">
        <authorList>
            <consortium name="Wellcome Sanger Institute Data Sharing"/>
        </authorList>
    </citation>
    <scope>NUCLEOTIDE SEQUENCE [LARGE SCALE GENOMIC DNA]</scope>
</reference>
<organism evidence="2 3">
    <name type="scientific">Anabas testudineus</name>
    <name type="common">Climbing perch</name>
    <name type="synonym">Anthias testudineus</name>
    <dbReference type="NCBI Taxonomy" id="64144"/>
    <lineage>
        <taxon>Eukaryota</taxon>
        <taxon>Metazoa</taxon>
        <taxon>Chordata</taxon>
        <taxon>Craniata</taxon>
        <taxon>Vertebrata</taxon>
        <taxon>Euteleostomi</taxon>
        <taxon>Actinopterygii</taxon>
        <taxon>Neopterygii</taxon>
        <taxon>Teleostei</taxon>
        <taxon>Neoteleostei</taxon>
        <taxon>Acanthomorphata</taxon>
        <taxon>Anabantaria</taxon>
        <taxon>Anabantiformes</taxon>
        <taxon>Anabantoidei</taxon>
        <taxon>Anabantidae</taxon>
        <taxon>Anabas</taxon>
    </lineage>
</organism>
<dbReference type="AlphaFoldDB" id="A0A3Q1H948"/>
<reference evidence="2" key="3">
    <citation type="submission" date="2025-09" db="UniProtKB">
        <authorList>
            <consortium name="Ensembl"/>
        </authorList>
    </citation>
    <scope>IDENTIFICATION</scope>
</reference>
<evidence type="ECO:0000313" key="3">
    <source>
        <dbReference type="Proteomes" id="UP000265040"/>
    </source>
</evidence>
<evidence type="ECO:0000313" key="2">
    <source>
        <dbReference type="Ensembl" id="ENSATEP00000003989.2"/>
    </source>
</evidence>
<feature type="compositionally biased region" description="Basic residues" evidence="1">
    <location>
        <begin position="1"/>
        <end position="10"/>
    </location>
</feature>
<name>A0A3Q1H948_ANATE</name>
<proteinExistence type="predicted"/>
<evidence type="ECO:0000256" key="1">
    <source>
        <dbReference type="SAM" id="MobiDB-lite"/>
    </source>
</evidence>
<dbReference type="Ensembl" id="ENSATET00000004025.2">
    <property type="protein sequence ID" value="ENSATEP00000003989.2"/>
    <property type="gene ID" value="ENSATEG00000002793.2"/>
</dbReference>
<dbReference type="GeneTree" id="ENSGT00940000177737"/>
<feature type="region of interest" description="Disordered" evidence="1">
    <location>
        <begin position="1"/>
        <end position="63"/>
    </location>
</feature>
<protein>
    <submittedName>
        <fullName evidence="2">Uncharacterized protein</fullName>
    </submittedName>
</protein>
<sequence>MKKKLRKNTHCSHSSDPSAQSASPSQRHRAGTHTELLHWKAPEMQVGLGQEASSEPSEQSLSLSQMKDVDIHWPLFFSSASLSQSALPSQCQLPGIHWFLGRPQLNSDC</sequence>
<keyword evidence="3" id="KW-1185">Reference proteome</keyword>
<feature type="compositionally biased region" description="Low complexity" evidence="1">
    <location>
        <begin position="53"/>
        <end position="63"/>
    </location>
</feature>